<comment type="caution">
    <text evidence="1">The sequence shown here is derived from an EMBL/GenBank/DDBJ whole genome shotgun (WGS) entry which is preliminary data.</text>
</comment>
<dbReference type="PATRIC" id="fig|1122169.6.peg.3351"/>
<organism evidence="1 2">
    <name type="scientific">Legionella shakespearei DSM 23087</name>
    <dbReference type="NCBI Taxonomy" id="1122169"/>
    <lineage>
        <taxon>Bacteria</taxon>
        <taxon>Pseudomonadati</taxon>
        <taxon>Pseudomonadota</taxon>
        <taxon>Gammaproteobacteria</taxon>
        <taxon>Legionellales</taxon>
        <taxon>Legionellaceae</taxon>
        <taxon>Legionella</taxon>
    </lineage>
</organism>
<protein>
    <submittedName>
        <fullName evidence="1">Uncharacterized protein</fullName>
    </submittedName>
</protein>
<evidence type="ECO:0000313" key="2">
    <source>
        <dbReference type="Proteomes" id="UP000054600"/>
    </source>
</evidence>
<keyword evidence="2" id="KW-1185">Reference proteome</keyword>
<name>A0A0W0YH71_9GAMM</name>
<sequence>MGNVISVGVGDPDCQVNRLKRGSFFANGATVEHGNHLHQFEICDDQVVVRNLKKADENSETTMVTEEETLSRKKAYSKYISLMSPADGVGCEVDSLDCEEDDIYRLFRISPL</sequence>
<proteinExistence type="predicted"/>
<gene>
    <name evidence="1" type="ORF">Lsha_2912</name>
</gene>
<reference evidence="1 2" key="1">
    <citation type="submission" date="2015-11" db="EMBL/GenBank/DDBJ databases">
        <title>Genomic analysis of 38 Legionella species identifies large and diverse effector repertoires.</title>
        <authorList>
            <person name="Burstein D."/>
            <person name="Amaro F."/>
            <person name="Zusman T."/>
            <person name="Lifshitz Z."/>
            <person name="Cohen O."/>
            <person name="Gilbert J.A."/>
            <person name="Pupko T."/>
            <person name="Shuman H.A."/>
            <person name="Segal G."/>
        </authorList>
    </citation>
    <scope>NUCLEOTIDE SEQUENCE [LARGE SCALE GENOMIC DNA]</scope>
    <source>
        <strain evidence="1 2">ATCC 49655</strain>
    </source>
</reference>
<dbReference type="AlphaFoldDB" id="A0A0W0YH71"/>
<accession>A0A0W0YH71</accession>
<dbReference type="OrthoDB" id="5656847at2"/>
<evidence type="ECO:0000313" key="1">
    <source>
        <dbReference type="EMBL" id="KTD56224.1"/>
    </source>
</evidence>
<dbReference type="Proteomes" id="UP000054600">
    <property type="component" value="Unassembled WGS sequence"/>
</dbReference>
<dbReference type="EMBL" id="LNYW01000075">
    <property type="protein sequence ID" value="KTD56224.1"/>
    <property type="molecule type" value="Genomic_DNA"/>
</dbReference>
<dbReference type="RefSeq" id="WP_018577770.1">
    <property type="nucleotide sequence ID" value="NZ_KB892410.1"/>
</dbReference>